<sequence>MNFYVNQSIHINYMRVESVSNSSILQIGSAGSIKSLSNLYNTGSYVEPAPPVTAGQQTVTTGGGPGTSSFVPLQPPSR</sequence>
<dbReference type="Pfam" id="PF10803">
    <property type="entry name" value="GerPB"/>
    <property type="match status" value="1"/>
</dbReference>
<dbReference type="EMBL" id="CP063687">
    <property type="protein sequence ID" value="QOY25639.1"/>
    <property type="molecule type" value="Genomic_DNA"/>
</dbReference>
<reference evidence="3" key="2">
    <citation type="journal article" date="2020" name="Genomics">
        <title>Complete genome sequence of Bacillus velezensis NST6 and comparison with the species belonging to operational group B. amyloliquefaciens.</title>
        <authorList>
            <person name="Choi J."/>
            <person name="Nam J."/>
            <person name="Seo M.H."/>
        </authorList>
    </citation>
    <scope>NUCLEOTIDE SEQUENCE</scope>
    <source>
        <strain evidence="3">NST6</strain>
    </source>
</reference>
<protein>
    <submittedName>
        <fullName evidence="3">Putative spore germination protein GerPB</fullName>
    </submittedName>
    <submittedName>
        <fullName evidence="2">Spore gernimation protein GerPB</fullName>
    </submittedName>
</protein>
<evidence type="ECO:0000313" key="3">
    <source>
        <dbReference type="EMBL" id="QOY25639.1"/>
    </source>
</evidence>
<evidence type="ECO:0000256" key="1">
    <source>
        <dbReference type="SAM" id="MobiDB-lite"/>
    </source>
</evidence>
<accession>A0A2D3DM47</accession>
<dbReference type="STRING" id="1155777.BANAU_0991"/>
<dbReference type="Proteomes" id="UP000587477">
    <property type="component" value="Chromosome"/>
</dbReference>
<dbReference type="AlphaFoldDB" id="A0A235BJ10"/>
<feature type="region of interest" description="Disordered" evidence="1">
    <location>
        <begin position="52"/>
        <end position="78"/>
    </location>
</feature>
<gene>
    <name evidence="3" type="primary">gerPB</name>
    <name evidence="3" type="ORF">BACVE_000568</name>
    <name evidence="2" type="ORF">BVDSYZ_05600</name>
</gene>
<dbReference type="EMBL" id="CP030150">
    <property type="protein sequence ID" value="AWX71517.1"/>
    <property type="molecule type" value="Genomic_DNA"/>
</dbReference>
<organism evidence="3 5">
    <name type="scientific">Bacillus velezensis</name>
    <dbReference type="NCBI Taxonomy" id="492670"/>
    <lineage>
        <taxon>Bacteria</taxon>
        <taxon>Bacillati</taxon>
        <taxon>Bacillota</taxon>
        <taxon>Bacilli</taxon>
        <taxon>Bacillales</taxon>
        <taxon>Bacillaceae</taxon>
        <taxon>Bacillus</taxon>
        <taxon>Bacillus amyloliquefaciens group</taxon>
    </lineage>
</organism>
<dbReference type="Proteomes" id="UP000250069">
    <property type="component" value="Chromosome"/>
</dbReference>
<dbReference type="OMA" id="YISQSIC"/>
<evidence type="ECO:0000313" key="2">
    <source>
        <dbReference type="EMBL" id="AWX71517.1"/>
    </source>
</evidence>
<dbReference type="GeneID" id="93080225"/>
<evidence type="ECO:0000313" key="5">
    <source>
        <dbReference type="Proteomes" id="UP000587477"/>
    </source>
</evidence>
<reference evidence="2 4" key="1">
    <citation type="submission" date="2018-06" db="EMBL/GenBank/DDBJ databases">
        <title>Complete Genome Sequence of Bacillus velezensis DSYZ, a Plant Growth-Promoting Rhizobacterium with Antifungal Activity.</title>
        <authorList>
            <person name="Du B."/>
            <person name="Ding Y."/>
            <person name="Liu K."/>
            <person name="Yao L."/>
            <person name="Wang C."/>
            <person name="Li H."/>
            <person name="Liu H."/>
        </authorList>
    </citation>
    <scope>NUCLEOTIDE SEQUENCE [LARGE SCALE GENOMIC DNA]</scope>
    <source>
        <strain evidence="2 4">DSYZ</strain>
    </source>
</reference>
<accession>A0A235BJ10</accession>
<name>A0A235BJ10_BACVE</name>
<dbReference type="InterPro" id="IPR024255">
    <property type="entry name" value="GerPB"/>
</dbReference>
<evidence type="ECO:0000313" key="4">
    <source>
        <dbReference type="Proteomes" id="UP000250069"/>
    </source>
</evidence>
<dbReference type="KEGG" id="bmp:NG74_01096"/>
<reference evidence="5" key="3">
    <citation type="submission" date="2020-10" db="EMBL/GenBank/DDBJ databases">
        <title>Complete genome sequence of Bacillus velezensis NST6.</title>
        <authorList>
            <person name="Choi J."/>
        </authorList>
    </citation>
    <scope>NUCLEOTIDE SEQUENCE [LARGE SCALE GENOMIC DNA]</scope>
    <source>
        <strain evidence="5">NST6</strain>
    </source>
</reference>
<proteinExistence type="predicted"/>
<dbReference type="RefSeq" id="WP_007409164.1">
    <property type="nucleotide sequence ID" value="NZ_AP018402.1"/>
</dbReference>